<dbReference type="RefSeq" id="XP_014177654.1">
    <property type="nucleotide sequence ID" value="XM_014322179.1"/>
</dbReference>
<protein>
    <submittedName>
        <fullName evidence="1">Cytoplasm protein</fullName>
    </submittedName>
</protein>
<dbReference type="Proteomes" id="UP000002748">
    <property type="component" value="Unassembled WGS sequence"/>
</dbReference>
<dbReference type="Pfam" id="PF10455">
    <property type="entry name" value="BAR_2"/>
    <property type="match status" value="2"/>
</dbReference>
<organism evidence="1 2">
    <name type="scientific">Trichosporon asahii var. asahii (strain ATCC 90039 / CBS 2479 / JCM 2466 / KCTC 7840 / NBRC 103889/ NCYC 2677 / UAMH 7654)</name>
    <name type="common">Yeast</name>
    <dbReference type="NCBI Taxonomy" id="1186058"/>
    <lineage>
        <taxon>Eukaryota</taxon>
        <taxon>Fungi</taxon>
        <taxon>Dikarya</taxon>
        <taxon>Basidiomycota</taxon>
        <taxon>Agaricomycotina</taxon>
        <taxon>Tremellomycetes</taxon>
        <taxon>Trichosporonales</taxon>
        <taxon>Trichosporonaceae</taxon>
        <taxon>Trichosporon</taxon>
    </lineage>
</organism>
<dbReference type="Gene3D" id="1.20.1270.60">
    <property type="entry name" value="Arfaptin homology (AH) domain/BAR domain"/>
    <property type="match status" value="2"/>
</dbReference>
<dbReference type="AlphaFoldDB" id="J4U721"/>
<reference evidence="1 2" key="1">
    <citation type="journal article" date="2012" name="Eukaryot. Cell">
        <title>Draft genome sequence of CBS 2479, the standard type strain of Trichosporon asahii.</title>
        <authorList>
            <person name="Yang R.Y."/>
            <person name="Li H.T."/>
            <person name="Zhu H."/>
            <person name="Zhou G.P."/>
            <person name="Wang M."/>
            <person name="Wang L."/>
        </authorList>
    </citation>
    <scope>NUCLEOTIDE SEQUENCE [LARGE SCALE GENOMIC DNA]</scope>
    <source>
        <strain evidence="2">ATCC 90039 / CBS 2479 / JCM 2466 / KCTC 7840 / NCYC 2677 / UAMH 7654</strain>
    </source>
</reference>
<dbReference type="HOGENOM" id="CLU_059017_1_0_1"/>
<dbReference type="EMBL" id="ALBS01000310">
    <property type="protein sequence ID" value="EJT46020.1"/>
    <property type="molecule type" value="Genomic_DNA"/>
</dbReference>
<dbReference type="VEuPathDB" id="FungiDB:A1Q1_05502"/>
<proteinExistence type="predicted"/>
<dbReference type="InterPro" id="IPR018859">
    <property type="entry name" value="BAR_dom-cont"/>
</dbReference>
<dbReference type="KEGG" id="tasa:A1Q1_05502"/>
<name>J4U721_TRIAS</name>
<accession>J4U721</accession>
<dbReference type="CDD" id="cd07600">
    <property type="entry name" value="BAR_Gvp36"/>
    <property type="match status" value="1"/>
</dbReference>
<sequence>MQSWKTLSASLPSVDLSAASKNFRNTVQATRERFGNVAPEAITELPIEYKQLEARVDALKDVHQKMLKITKVYETETYDYPSDIAENVSELGHQAQAAWASFANKNLKNTSLPVPIPEEKQREHAPKTLPHALSRAAKSGAQELGAEDKLGAALATYATAMDKVSGSRAERACVSPETHRDAPSTSCVAWTKANTQVGDARLAQDSLIAERFVTPWQATLSTSIGLAMKARANVKTARLELDSARAALKSATPAKQEQARLHVEEAEDKLVQGTETAIGLMKAVLENLTPQPEPLQNLAALVKAQLIFFSTAAETLSGIEGAIEEAATAAEGEYRTSRGA</sequence>
<dbReference type="InterPro" id="IPR027267">
    <property type="entry name" value="AH/BAR_dom_sf"/>
</dbReference>
<comment type="caution">
    <text evidence="1">The sequence shown here is derived from an EMBL/GenBank/DDBJ whole genome shotgun (WGS) entry which is preliminary data.</text>
</comment>
<dbReference type="GeneID" id="25989014"/>
<dbReference type="OrthoDB" id="5549748at2759"/>
<gene>
    <name evidence="1" type="ORF">A1Q1_05502</name>
</gene>
<evidence type="ECO:0000313" key="2">
    <source>
        <dbReference type="Proteomes" id="UP000002748"/>
    </source>
</evidence>
<evidence type="ECO:0000313" key="1">
    <source>
        <dbReference type="EMBL" id="EJT46020.1"/>
    </source>
</evidence>
<dbReference type="SUPFAM" id="SSF103657">
    <property type="entry name" value="BAR/IMD domain-like"/>
    <property type="match status" value="1"/>
</dbReference>